<comment type="caution">
    <text evidence="1">The sequence shown here is derived from an EMBL/GenBank/DDBJ whole genome shotgun (WGS) entry which is preliminary data.</text>
</comment>
<dbReference type="EMBL" id="JTCM02000049">
    <property type="protein sequence ID" value="NEU74767.1"/>
    <property type="molecule type" value="Genomic_DNA"/>
</dbReference>
<evidence type="ECO:0000313" key="2">
    <source>
        <dbReference type="Proteomes" id="UP000031549"/>
    </source>
</evidence>
<dbReference type="RefSeq" id="WP_163519031.1">
    <property type="nucleotide sequence ID" value="NZ_JTCM02000049.1"/>
</dbReference>
<sequence>MGRQCVAGVEEFVAPAVGDADSHASGVMGNGAGGTRGAFLGFLRLS</sequence>
<proteinExistence type="predicted"/>
<accession>A0A846HAZ1</accession>
<protein>
    <submittedName>
        <fullName evidence="1">Uncharacterized protein</fullName>
    </submittedName>
</protein>
<evidence type="ECO:0000313" key="1">
    <source>
        <dbReference type="EMBL" id="NEU74767.1"/>
    </source>
</evidence>
<dbReference type="Proteomes" id="UP000031549">
    <property type="component" value="Unassembled WGS sequence"/>
</dbReference>
<reference evidence="1 2" key="1">
    <citation type="journal article" date="2015" name="Genome Announc.">
        <title>Draft Genome Sequence of Cyanobacterium Hassallia byssoidea Strain VB512170, Isolated from Monuments in India.</title>
        <authorList>
            <person name="Singh D."/>
            <person name="Chandrababunaidu M.M."/>
            <person name="Panda A."/>
            <person name="Sen D."/>
            <person name="Bhattacharyya S."/>
            <person name="Adhikary S.P."/>
            <person name="Tripathy S."/>
        </authorList>
    </citation>
    <scope>NUCLEOTIDE SEQUENCE [LARGE SCALE GENOMIC DNA]</scope>
    <source>
        <strain evidence="1 2">VB512170</strain>
    </source>
</reference>
<name>A0A846HAZ1_9CYAN</name>
<dbReference type="AlphaFoldDB" id="A0A846HAZ1"/>
<organism evidence="1 2">
    <name type="scientific">Hassallia byssoidea VB512170</name>
    <dbReference type="NCBI Taxonomy" id="1304833"/>
    <lineage>
        <taxon>Bacteria</taxon>
        <taxon>Bacillati</taxon>
        <taxon>Cyanobacteriota</taxon>
        <taxon>Cyanophyceae</taxon>
        <taxon>Nostocales</taxon>
        <taxon>Tolypothrichaceae</taxon>
        <taxon>Hassallia</taxon>
    </lineage>
</organism>
<keyword evidence="2" id="KW-1185">Reference proteome</keyword>
<gene>
    <name evidence="1" type="ORF">PI95_019960</name>
</gene>